<accession>A0A068WEU4</accession>
<organism evidence="1">
    <name type="scientific">Echinococcus granulosus</name>
    <name type="common">Hydatid tapeworm</name>
    <dbReference type="NCBI Taxonomy" id="6210"/>
    <lineage>
        <taxon>Eukaryota</taxon>
        <taxon>Metazoa</taxon>
        <taxon>Spiralia</taxon>
        <taxon>Lophotrochozoa</taxon>
        <taxon>Platyhelminthes</taxon>
        <taxon>Cestoda</taxon>
        <taxon>Eucestoda</taxon>
        <taxon>Cyclophyllidea</taxon>
        <taxon>Taeniidae</taxon>
        <taxon>Echinococcus</taxon>
        <taxon>Echinococcus granulosus group</taxon>
    </lineage>
</organism>
<reference evidence="1 2" key="1">
    <citation type="journal article" date="2013" name="Nature">
        <title>The genomes of four tapeworm species reveal adaptations to parasitism.</title>
        <authorList>
            <person name="Tsai I.J."/>
            <person name="Zarowiecki M."/>
            <person name="Holroyd N."/>
            <person name="Garciarrubio A."/>
            <person name="Sanchez-Flores A."/>
            <person name="Brooks K.L."/>
            <person name="Tracey A."/>
            <person name="Bobes R.J."/>
            <person name="Fragoso G."/>
            <person name="Sciutto E."/>
            <person name="Aslett M."/>
            <person name="Beasley H."/>
            <person name="Bennett H.M."/>
            <person name="Cai J."/>
            <person name="Camicia F."/>
            <person name="Clark R."/>
            <person name="Cucher M."/>
            <person name="De Silva N."/>
            <person name="Day T.A."/>
            <person name="Deplazes P."/>
            <person name="Estrada K."/>
            <person name="Fernandez C."/>
            <person name="Holland P.W."/>
            <person name="Hou J."/>
            <person name="Hu S."/>
            <person name="Huckvale T."/>
            <person name="Hung S.S."/>
            <person name="Kamenetzky L."/>
            <person name="Keane J.A."/>
            <person name="Kiss F."/>
            <person name="Koziol U."/>
            <person name="Lambert O."/>
            <person name="Liu K."/>
            <person name="Luo X."/>
            <person name="Luo Y."/>
            <person name="Macchiaroli N."/>
            <person name="Nichol S."/>
            <person name="Paps J."/>
            <person name="Parkinson J."/>
            <person name="Pouchkina-Stantcheva N."/>
            <person name="Riddiford N."/>
            <person name="Rosenzvit M."/>
            <person name="Salinas G."/>
            <person name="Wasmuth J.D."/>
            <person name="Zamanian M."/>
            <person name="Zheng Y."/>
            <person name="Cai X."/>
            <person name="Soberon X."/>
            <person name="Olson P.D."/>
            <person name="Laclette J.P."/>
            <person name="Brehm K."/>
            <person name="Berriman M."/>
            <person name="Garciarrubio A."/>
            <person name="Bobes R.J."/>
            <person name="Fragoso G."/>
            <person name="Sanchez-Flores A."/>
            <person name="Estrada K."/>
            <person name="Cevallos M.A."/>
            <person name="Morett E."/>
            <person name="Gonzalez V."/>
            <person name="Portillo T."/>
            <person name="Ochoa-Leyva A."/>
            <person name="Jose M.V."/>
            <person name="Sciutto E."/>
            <person name="Landa A."/>
            <person name="Jimenez L."/>
            <person name="Valdes V."/>
            <person name="Carrero J.C."/>
            <person name="Larralde C."/>
            <person name="Morales-Montor J."/>
            <person name="Limon-Lason J."/>
            <person name="Soberon X."/>
            <person name="Laclette J.P."/>
        </authorList>
    </citation>
    <scope>NUCLEOTIDE SEQUENCE [LARGE SCALE GENOMIC DNA]</scope>
</reference>
<dbReference type="AlphaFoldDB" id="A0A068WEU4"/>
<reference evidence="3" key="3">
    <citation type="submission" date="2020-10" db="UniProtKB">
        <authorList>
            <consortium name="WormBaseParasite"/>
        </authorList>
    </citation>
    <scope>IDENTIFICATION</scope>
</reference>
<dbReference type="WBParaSite" id="EgrG_000600000">
    <property type="protein sequence ID" value="EgrG_000600000"/>
    <property type="gene ID" value="EgrG_000600000"/>
</dbReference>
<gene>
    <name evidence="1" type="ORF">EgrG_000600000</name>
</gene>
<dbReference type="Proteomes" id="UP000492820">
    <property type="component" value="Unassembled WGS sequence"/>
</dbReference>
<protein>
    <submittedName>
        <fullName evidence="1 3">Expressed protein</fullName>
    </submittedName>
</protein>
<sequence length="96" mass="10098">MPVLRIKKSPQGIMCDASIGGLGCGSGGDGDTDSLRGIKTIGQVYLSISFSCTEESMGRRGGGKEDVNTDTQIWDVEKGQEITSSDAGCLVHRKFG</sequence>
<reference evidence="1" key="2">
    <citation type="submission" date="2014-06" db="EMBL/GenBank/DDBJ databases">
        <authorList>
            <person name="Aslett M."/>
        </authorList>
    </citation>
    <scope>NUCLEOTIDE SEQUENCE</scope>
</reference>
<evidence type="ECO:0000313" key="1">
    <source>
        <dbReference type="EMBL" id="CDS18241.1"/>
    </source>
</evidence>
<name>A0A068WEU4_ECHGR</name>
<dbReference type="EMBL" id="LK028578">
    <property type="protein sequence ID" value="CDS18241.1"/>
    <property type="molecule type" value="Genomic_DNA"/>
</dbReference>
<evidence type="ECO:0000313" key="2">
    <source>
        <dbReference type="Proteomes" id="UP000492820"/>
    </source>
</evidence>
<evidence type="ECO:0000313" key="3">
    <source>
        <dbReference type="WBParaSite" id="EgrG_000600000"/>
    </source>
</evidence>
<proteinExistence type="predicted"/>